<dbReference type="PANTHER" id="PTHR43214">
    <property type="entry name" value="TWO-COMPONENT RESPONSE REGULATOR"/>
    <property type="match status" value="1"/>
</dbReference>
<name>A0AB37UBH2_9CYAN</name>
<keyword evidence="2 6" id="KW-0238">DNA-binding</keyword>
<dbReference type="GO" id="GO:0000160">
    <property type="term" value="P:phosphorelay signal transduction system"/>
    <property type="evidence" value="ECO:0007669"/>
    <property type="project" value="InterPro"/>
</dbReference>
<feature type="modified residue" description="4-aspartylphosphate" evidence="3">
    <location>
        <position position="59"/>
    </location>
</feature>
<evidence type="ECO:0000256" key="2">
    <source>
        <dbReference type="ARBA" id="ARBA00023125"/>
    </source>
</evidence>
<dbReference type="SMART" id="SM00448">
    <property type="entry name" value="REC"/>
    <property type="match status" value="1"/>
</dbReference>
<evidence type="ECO:0000256" key="3">
    <source>
        <dbReference type="PROSITE-ProRule" id="PRU00169"/>
    </source>
</evidence>
<dbReference type="InterPro" id="IPR039420">
    <property type="entry name" value="WalR-like"/>
</dbReference>
<dbReference type="SUPFAM" id="SSF46894">
    <property type="entry name" value="C-terminal effector domain of the bipartite response regulators"/>
    <property type="match status" value="1"/>
</dbReference>
<dbReference type="PROSITE" id="PS00622">
    <property type="entry name" value="HTH_LUXR_1"/>
    <property type="match status" value="1"/>
</dbReference>
<dbReference type="PRINTS" id="PR00038">
    <property type="entry name" value="HTHLUXR"/>
</dbReference>
<keyword evidence="7" id="KW-1185">Reference proteome</keyword>
<dbReference type="PROSITE" id="PS50110">
    <property type="entry name" value="RESPONSE_REGULATORY"/>
    <property type="match status" value="1"/>
</dbReference>
<dbReference type="GO" id="GO:0003677">
    <property type="term" value="F:DNA binding"/>
    <property type="evidence" value="ECO:0007669"/>
    <property type="project" value="UniProtKB-KW"/>
</dbReference>
<dbReference type="InterPro" id="IPR011006">
    <property type="entry name" value="CheY-like_superfamily"/>
</dbReference>
<gene>
    <name evidence="6" type="ORF">DSM107010_61120</name>
</gene>
<reference evidence="6 7" key="1">
    <citation type="journal article" date="2019" name="Genome Biol. Evol.">
        <title>Day and night: Metabolic profiles and evolutionary relationships of six axenic non-marine cyanobacteria.</title>
        <authorList>
            <person name="Will S.E."/>
            <person name="Henke P."/>
            <person name="Boedeker C."/>
            <person name="Huang S."/>
            <person name="Brinkmann H."/>
            <person name="Rohde M."/>
            <person name="Jarek M."/>
            <person name="Friedl T."/>
            <person name="Seufert S."/>
            <person name="Schumacher M."/>
            <person name="Overmann J."/>
            <person name="Neumann-Schaal M."/>
            <person name="Petersen J."/>
        </authorList>
    </citation>
    <scope>NUCLEOTIDE SEQUENCE [LARGE SCALE GENOMIC DNA]</scope>
    <source>
        <strain evidence="6 7">SAG 39.79</strain>
    </source>
</reference>
<dbReference type="CDD" id="cd06170">
    <property type="entry name" value="LuxR_C_like"/>
    <property type="match status" value="1"/>
</dbReference>
<organism evidence="6 7">
    <name type="scientific">Chroococcidiopsis cubana SAG 39.79</name>
    <dbReference type="NCBI Taxonomy" id="388085"/>
    <lineage>
        <taxon>Bacteria</taxon>
        <taxon>Bacillati</taxon>
        <taxon>Cyanobacteriota</taxon>
        <taxon>Cyanophyceae</taxon>
        <taxon>Chroococcidiopsidales</taxon>
        <taxon>Chroococcidiopsidaceae</taxon>
        <taxon>Chroococcidiopsis</taxon>
    </lineage>
</organism>
<dbReference type="EMBL" id="RSCK01000101">
    <property type="protein sequence ID" value="RUT03311.1"/>
    <property type="molecule type" value="Genomic_DNA"/>
</dbReference>
<dbReference type="InterPro" id="IPR016032">
    <property type="entry name" value="Sig_transdc_resp-reg_C-effctor"/>
</dbReference>
<dbReference type="InterPro" id="IPR000792">
    <property type="entry name" value="Tscrpt_reg_LuxR_C"/>
</dbReference>
<dbReference type="Pfam" id="PF00196">
    <property type="entry name" value="GerE"/>
    <property type="match status" value="1"/>
</dbReference>
<dbReference type="GO" id="GO:0006355">
    <property type="term" value="P:regulation of DNA-templated transcription"/>
    <property type="evidence" value="ECO:0007669"/>
    <property type="project" value="InterPro"/>
</dbReference>
<dbReference type="Proteomes" id="UP000282574">
    <property type="component" value="Unassembled WGS sequence"/>
</dbReference>
<dbReference type="SMART" id="SM00421">
    <property type="entry name" value="HTH_LUXR"/>
    <property type="match status" value="1"/>
</dbReference>
<dbReference type="InterPro" id="IPR058245">
    <property type="entry name" value="NreC/VraR/RcsB-like_REC"/>
</dbReference>
<dbReference type="Gene3D" id="3.40.50.2300">
    <property type="match status" value="1"/>
</dbReference>
<dbReference type="AlphaFoldDB" id="A0AB37UBH2"/>
<feature type="domain" description="Response regulatory" evidence="5">
    <location>
        <begin position="8"/>
        <end position="124"/>
    </location>
</feature>
<dbReference type="PROSITE" id="PS50043">
    <property type="entry name" value="HTH_LUXR_2"/>
    <property type="match status" value="1"/>
</dbReference>
<dbReference type="InterPro" id="IPR001789">
    <property type="entry name" value="Sig_transdc_resp-reg_receiver"/>
</dbReference>
<dbReference type="PANTHER" id="PTHR43214:SF43">
    <property type="entry name" value="TWO-COMPONENT RESPONSE REGULATOR"/>
    <property type="match status" value="1"/>
</dbReference>
<sequence length="209" mass="23040">MSQPSCIRVLVVDDHPVVRQGLIGMLEKAPDIVIVGQGRNGHEAIAVFQQQQPDVTLMDLRMPEMEGVQAITVICNGFPNARIIVLTTYDTDEEIYRGLRAGAKGYLLKDSEPEELLTAIRTVNRGQQYIPPNVAAKLVQRMTSPELSDREIEVLQLIGQGMSNQEISTALTISESTVKTHINRILSKLDVKDRTQAAIIALKRGIASL</sequence>
<keyword evidence="1 3" id="KW-0597">Phosphoprotein</keyword>
<feature type="domain" description="HTH luxR-type" evidence="4">
    <location>
        <begin position="140"/>
        <end position="205"/>
    </location>
</feature>
<evidence type="ECO:0000313" key="7">
    <source>
        <dbReference type="Proteomes" id="UP000282574"/>
    </source>
</evidence>
<evidence type="ECO:0000313" key="6">
    <source>
        <dbReference type="EMBL" id="RUT03311.1"/>
    </source>
</evidence>
<dbReference type="SUPFAM" id="SSF52172">
    <property type="entry name" value="CheY-like"/>
    <property type="match status" value="1"/>
</dbReference>
<dbReference type="Pfam" id="PF00072">
    <property type="entry name" value="Response_reg"/>
    <property type="match status" value="1"/>
</dbReference>
<proteinExistence type="predicted"/>
<dbReference type="CDD" id="cd17535">
    <property type="entry name" value="REC_NarL-like"/>
    <property type="match status" value="1"/>
</dbReference>
<protein>
    <submittedName>
        <fullName evidence="6">DNA-binding response regulator</fullName>
    </submittedName>
</protein>
<evidence type="ECO:0000256" key="1">
    <source>
        <dbReference type="ARBA" id="ARBA00022553"/>
    </source>
</evidence>
<accession>A0AB37UBH2</accession>
<evidence type="ECO:0000259" key="4">
    <source>
        <dbReference type="PROSITE" id="PS50043"/>
    </source>
</evidence>
<comment type="caution">
    <text evidence="6">The sequence shown here is derived from an EMBL/GenBank/DDBJ whole genome shotgun (WGS) entry which is preliminary data.</text>
</comment>
<dbReference type="RefSeq" id="WP_039711360.1">
    <property type="nucleotide sequence ID" value="NZ_JAVKZF010000001.1"/>
</dbReference>
<evidence type="ECO:0000259" key="5">
    <source>
        <dbReference type="PROSITE" id="PS50110"/>
    </source>
</evidence>